<dbReference type="PROSITE" id="PS51352">
    <property type="entry name" value="THIOREDOXIN_2"/>
    <property type="match status" value="2"/>
</dbReference>
<dbReference type="PANTHER" id="PTHR45663">
    <property type="entry name" value="GEO12009P1"/>
    <property type="match status" value="1"/>
</dbReference>
<protein>
    <recommendedName>
        <fullName evidence="5">Thioredoxin domain-containing protein</fullName>
    </recommendedName>
</protein>
<dbReference type="InterPro" id="IPR013766">
    <property type="entry name" value="Thioredoxin_domain"/>
</dbReference>
<dbReference type="RefSeq" id="WP_006503023.1">
    <property type="nucleotide sequence ID" value="NZ_BAGZ01000008.1"/>
</dbReference>
<evidence type="ECO:0000256" key="1">
    <source>
        <dbReference type="ARBA" id="ARBA00008987"/>
    </source>
</evidence>
<dbReference type="Proteomes" id="UP000008495">
    <property type="component" value="Unassembled WGS sequence"/>
</dbReference>
<dbReference type="PANTHER" id="PTHR45663:SF11">
    <property type="entry name" value="GEO12009P1"/>
    <property type="match status" value="1"/>
</dbReference>
<organism evidence="6 7">
    <name type="scientific">Austwickia chelonae NBRC 105200</name>
    <dbReference type="NCBI Taxonomy" id="1184607"/>
    <lineage>
        <taxon>Bacteria</taxon>
        <taxon>Bacillati</taxon>
        <taxon>Actinomycetota</taxon>
        <taxon>Actinomycetes</taxon>
        <taxon>Micrococcales</taxon>
        <taxon>Dermatophilaceae</taxon>
        <taxon>Austwickia</taxon>
    </lineage>
</organism>
<dbReference type="EMBL" id="BAGZ01000008">
    <property type="protein sequence ID" value="GAB78268.1"/>
    <property type="molecule type" value="Genomic_DNA"/>
</dbReference>
<comment type="similarity">
    <text evidence="1">Belongs to the thioredoxin family.</text>
</comment>
<name>K6V7R3_9MICO</name>
<reference evidence="6 7" key="1">
    <citation type="submission" date="2012-08" db="EMBL/GenBank/DDBJ databases">
        <title>Whole genome shotgun sequence of Austwickia chelonae NBRC 105200.</title>
        <authorList>
            <person name="Yoshida I."/>
            <person name="Hosoyama A."/>
            <person name="Tsuchikane K."/>
            <person name="Katsumata H."/>
            <person name="Ando Y."/>
            <person name="Ohji S."/>
            <person name="Hamada M."/>
            <person name="Tamura T."/>
            <person name="Yamazoe A."/>
            <person name="Yamazaki S."/>
            <person name="Fujita N."/>
        </authorList>
    </citation>
    <scope>NUCLEOTIDE SEQUENCE [LARGE SCALE GENOMIC DNA]</scope>
    <source>
        <strain evidence="6 7">NBRC 105200</strain>
    </source>
</reference>
<dbReference type="AlphaFoldDB" id="K6V7R3"/>
<gene>
    <name evidence="6" type="ORF">AUCHE_08_05140</name>
</gene>
<feature type="chain" id="PRO_5003897774" description="Thioredoxin domain-containing protein" evidence="4">
    <location>
        <begin position="30"/>
        <end position="562"/>
    </location>
</feature>
<evidence type="ECO:0000256" key="2">
    <source>
        <dbReference type="ARBA" id="ARBA00023284"/>
    </source>
</evidence>
<evidence type="ECO:0000313" key="7">
    <source>
        <dbReference type="Proteomes" id="UP000008495"/>
    </source>
</evidence>
<dbReference type="GO" id="GO:0005737">
    <property type="term" value="C:cytoplasm"/>
    <property type="evidence" value="ECO:0007669"/>
    <property type="project" value="TreeGrafter"/>
</dbReference>
<dbReference type="InterPro" id="IPR036249">
    <property type="entry name" value="Thioredoxin-like_sf"/>
</dbReference>
<dbReference type="SUPFAM" id="SSF52833">
    <property type="entry name" value="Thioredoxin-like"/>
    <property type="match status" value="2"/>
</dbReference>
<sequence>MNSIARRSVGLVTASVLLLTGVGTGVSNAATTSPFGAEVSAVQGGASIVDVNMSNLEQLKKQSSQRPVFFLITAPAWCGACRTMDPVIRRMAEQAQGKWTLAVIDADRSDAKRAFQVRGYPTIVPYAKGKEGSHLSGFPGEAGLKSFIDKTVSGFGPVDSNPPNKPEEPGRPGRPGQPGQPGRPGQPPSGELPIDDGGQKPVRPGQPGQPGGPGDGQKPVRPGQPGQPGQPGGPGDGQKPVRPGQPGSGQKPVRPGQPPAGDIPIEDGGQKPVKPGQPGGPGDGQKPVKPGQPGGPGDGQKPVKPGQPPADGGQKPVKPVAPGKIVEVTDKNFDQLMAGSKKVPFILDFSKEGCDPCEKLAPVLAEKAKAGNGAFVIGKIDGTKYPKIWERFDKPWFPTLISIIDGKETSRRSGYDGDKAAVNTWIDQAVKGGKVVADPATVNISDEDSWKKVVAISKRHPVALRLHLDNYSQSSKRHGQTAAELAKASGGKWTLANVASNDSAVRKILAKNGVKLPGGLPAMVVIYNGKLQSSVPPLQGPQGKPQMEAWVTKMLSTKYPTK</sequence>
<feature type="region of interest" description="Disordered" evidence="3">
    <location>
        <begin position="151"/>
        <end position="320"/>
    </location>
</feature>
<feature type="domain" description="Thioredoxin" evidence="5">
    <location>
        <begin position="26"/>
        <end position="153"/>
    </location>
</feature>
<dbReference type="OrthoDB" id="8991911at2"/>
<evidence type="ECO:0000256" key="3">
    <source>
        <dbReference type="SAM" id="MobiDB-lite"/>
    </source>
</evidence>
<evidence type="ECO:0000313" key="6">
    <source>
        <dbReference type="EMBL" id="GAB78268.1"/>
    </source>
</evidence>
<keyword evidence="4" id="KW-0732">Signal</keyword>
<evidence type="ECO:0000259" key="5">
    <source>
        <dbReference type="PROSITE" id="PS51352"/>
    </source>
</evidence>
<dbReference type="eggNOG" id="COG3118">
    <property type="taxonomic scope" value="Bacteria"/>
</dbReference>
<dbReference type="GO" id="GO:0015035">
    <property type="term" value="F:protein-disulfide reductase activity"/>
    <property type="evidence" value="ECO:0007669"/>
    <property type="project" value="TreeGrafter"/>
</dbReference>
<comment type="caution">
    <text evidence="6">The sequence shown here is derived from an EMBL/GenBank/DDBJ whole genome shotgun (WGS) entry which is preliminary data.</text>
</comment>
<accession>K6V7R3</accession>
<dbReference type="CDD" id="cd02947">
    <property type="entry name" value="TRX_family"/>
    <property type="match status" value="1"/>
</dbReference>
<dbReference type="Gene3D" id="3.40.30.10">
    <property type="entry name" value="Glutaredoxin"/>
    <property type="match status" value="2"/>
</dbReference>
<feature type="domain" description="Thioredoxin" evidence="5">
    <location>
        <begin position="303"/>
        <end position="431"/>
    </location>
</feature>
<evidence type="ECO:0000256" key="4">
    <source>
        <dbReference type="SAM" id="SignalP"/>
    </source>
</evidence>
<proteinExistence type="inferred from homology"/>
<keyword evidence="7" id="KW-1185">Reference proteome</keyword>
<keyword evidence="2" id="KW-0676">Redox-active center</keyword>
<dbReference type="Pfam" id="PF00085">
    <property type="entry name" value="Thioredoxin"/>
    <property type="match status" value="2"/>
</dbReference>
<dbReference type="STRING" id="100225.SAMN05421595_0784"/>
<feature type="signal peptide" evidence="4">
    <location>
        <begin position="1"/>
        <end position="29"/>
    </location>
</feature>
<dbReference type="eggNOG" id="COG3115">
    <property type="taxonomic scope" value="Bacteria"/>
</dbReference>